<dbReference type="OrthoDB" id="9775950at2"/>
<dbReference type="RefSeq" id="WP_021682588.1">
    <property type="nucleotide sequence ID" value="NZ_KI260426.1"/>
</dbReference>
<dbReference type="Pfam" id="PF01554">
    <property type="entry name" value="MatE"/>
    <property type="match status" value="1"/>
</dbReference>
<feature type="transmembrane region" description="Helical" evidence="6">
    <location>
        <begin position="509"/>
        <end position="530"/>
    </location>
</feature>
<feature type="transmembrane region" description="Helical" evidence="6">
    <location>
        <begin position="88"/>
        <end position="108"/>
    </location>
</feature>
<dbReference type="InterPro" id="IPR024923">
    <property type="entry name" value="PG_synth_SpoVB"/>
</dbReference>
<dbReference type="PANTHER" id="PTHR30250:SF21">
    <property type="entry name" value="LIPID II FLIPPASE MURJ"/>
    <property type="match status" value="1"/>
</dbReference>
<feature type="transmembrane region" description="Helical" evidence="6">
    <location>
        <begin position="446"/>
        <end position="466"/>
    </location>
</feature>
<dbReference type="GO" id="GO:0005886">
    <property type="term" value="C:plasma membrane"/>
    <property type="evidence" value="ECO:0007669"/>
    <property type="project" value="UniProtKB-SubCell"/>
</dbReference>
<organism evidence="7 8">
    <name type="scientific">Ruminococcus callidus ATCC 27760</name>
    <dbReference type="NCBI Taxonomy" id="411473"/>
    <lineage>
        <taxon>Bacteria</taxon>
        <taxon>Bacillati</taxon>
        <taxon>Bacillota</taxon>
        <taxon>Clostridia</taxon>
        <taxon>Eubacteriales</taxon>
        <taxon>Oscillospiraceae</taxon>
        <taxon>Ruminococcus</taxon>
    </lineage>
</organism>
<feature type="transmembrane region" description="Helical" evidence="6">
    <location>
        <begin position="394"/>
        <end position="414"/>
    </location>
</feature>
<evidence type="ECO:0000313" key="8">
    <source>
        <dbReference type="Proteomes" id="UP000016662"/>
    </source>
</evidence>
<dbReference type="Proteomes" id="UP000016662">
    <property type="component" value="Unassembled WGS sequence"/>
</dbReference>
<reference evidence="7 8" key="1">
    <citation type="submission" date="2013-07" db="EMBL/GenBank/DDBJ databases">
        <authorList>
            <person name="Weinstock G."/>
            <person name="Sodergren E."/>
            <person name="Wylie T."/>
            <person name="Fulton L."/>
            <person name="Fulton R."/>
            <person name="Fronick C."/>
            <person name="O'Laughlin M."/>
            <person name="Godfrey J."/>
            <person name="Miner T."/>
            <person name="Herter B."/>
            <person name="Appelbaum E."/>
            <person name="Cordes M."/>
            <person name="Lek S."/>
            <person name="Wollam A."/>
            <person name="Pepin K.H."/>
            <person name="Palsikar V.B."/>
            <person name="Mitreva M."/>
            <person name="Wilson R.K."/>
        </authorList>
    </citation>
    <scope>NUCLEOTIDE SEQUENCE [LARGE SCALE GENOMIC DNA]</scope>
    <source>
        <strain evidence="7 8">ATCC 27760</strain>
    </source>
</reference>
<proteinExistence type="predicted"/>
<dbReference type="Pfam" id="PF01943">
    <property type="entry name" value="Polysacc_synt"/>
    <property type="match status" value="1"/>
</dbReference>
<evidence type="ECO:0000256" key="2">
    <source>
        <dbReference type="ARBA" id="ARBA00022475"/>
    </source>
</evidence>
<evidence type="ECO:0000256" key="6">
    <source>
        <dbReference type="SAM" id="Phobius"/>
    </source>
</evidence>
<feature type="transmembrane region" description="Helical" evidence="6">
    <location>
        <begin position="244"/>
        <end position="264"/>
    </location>
</feature>
<gene>
    <name evidence="7" type="ORF">RUMCAL_01127</name>
</gene>
<dbReference type="PIRSF" id="PIRSF038958">
    <property type="entry name" value="PG_synth_SpoVB"/>
    <property type="match status" value="1"/>
</dbReference>
<keyword evidence="3 6" id="KW-0812">Transmembrane</keyword>
<dbReference type="eggNOG" id="COG2244">
    <property type="taxonomic scope" value="Bacteria"/>
</dbReference>
<dbReference type="GO" id="GO:0042910">
    <property type="term" value="F:xenobiotic transmembrane transporter activity"/>
    <property type="evidence" value="ECO:0007669"/>
    <property type="project" value="InterPro"/>
</dbReference>
<keyword evidence="4 6" id="KW-1133">Transmembrane helix</keyword>
<dbReference type="InterPro" id="IPR002797">
    <property type="entry name" value="Polysacc_synth"/>
</dbReference>
<keyword evidence="5 6" id="KW-0472">Membrane</keyword>
<name>U2KW61_9FIRM</name>
<feature type="transmembrane region" description="Helical" evidence="6">
    <location>
        <begin position="197"/>
        <end position="218"/>
    </location>
</feature>
<evidence type="ECO:0000256" key="1">
    <source>
        <dbReference type="ARBA" id="ARBA00004651"/>
    </source>
</evidence>
<feature type="transmembrane region" description="Helical" evidence="6">
    <location>
        <begin position="421"/>
        <end position="440"/>
    </location>
</feature>
<sequence>MFRKQSFWKGSALLLASAMTAKLLGACFKIPLTNVLGGTGMGYFSTAYGLLLPVYALSVTGLSAAVAQTVSRAAALEHWSEVRRIHHAARLACGALGLLLSLCMFLLAEPFATQIAAQPHALFSLLAIAPAALFGCLTAVERGYWEGLQNMTPTALSQALEAVAKLGFGLALCMWVLRNPEVVCRWVPPEVPLSALAAAGAVLGVTLSTVLGWVYFLLHGLRRDTRLPRDDRPAAPVSQIFRRLLYVMIPVALGSLVTNLTSLLDLVTMMRCLGRVQMFHGAELAERFGAFAAQPDFPAFVYGSFTGMAITVFNLVPSVTNMLGKSALPCAAALWAKQDCLGTAAHVRSVTGAAAAMAFPAAGGLWVLAEPVMHLLYAGRPEEAAIAAEALRTLLPGMVCLCLTFPLCSVLQGIGRAGIPVLCMLAGVAVKLAGNLLLLSRPAFCITGAGIATSACYLVLLLLILWQLHRCLGVRLHLLRGLFPPAAAAACCTGAAWFCHTYAQPLGMLLSAAAASGVGCLVYLAVWGLLMRCRKRKALI</sequence>
<comment type="subcellular location">
    <subcellularLocation>
        <location evidence="1">Cell membrane</location>
        <topology evidence="1">Multi-pass membrane protein</topology>
    </subcellularLocation>
</comment>
<keyword evidence="8" id="KW-1185">Reference proteome</keyword>
<dbReference type="HOGENOM" id="CLU_022017_2_1_9"/>
<feature type="transmembrane region" description="Helical" evidence="6">
    <location>
        <begin position="41"/>
        <end position="67"/>
    </location>
</feature>
<evidence type="ECO:0000256" key="5">
    <source>
        <dbReference type="ARBA" id="ARBA00023136"/>
    </source>
</evidence>
<comment type="caution">
    <text evidence="7">The sequence shown here is derived from an EMBL/GenBank/DDBJ whole genome shotgun (WGS) entry which is preliminary data.</text>
</comment>
<dbReference type="InterPro" id="IPR002528">
    <property type="entry name" value="MATE_fam"/>
</dbReference>
<dbReference type="PANTHER" id="PTHR30250">
    <property type="entry name" value="PST FAMILY PREDICTED COLANIC ACID TRANSPORTER"/>
    <property type="match status" value="1"/>
</dbReference>
<dbReference type="InterPro" id="IPR050833">
    <property type="entry name" value="Poly_Biosynth_Transport"/>
</dbReference>
<feature type="transmembrane region" description="Helical" evidence="6">
    <location>
        <begin position="297"/>
        <end position="316"/>
    </location>
</feature>
<keyword evidence="2" id="KW-1003">Cell membrane</keyword>
<dbReference type="EMBL" id="AWVF01000131">
    <property type="protein sequence ID" value="ERJ96522.1"/>
    <property type="molecule type" value="Genomic_DNA"/>
</dbReference>
<protein>
    <submittedName>
        <fullName evidence="7">Polysaccharide biosynthesis protein</fullName>
    </submittedName>
</protein>
<feature type="transmembrane region" description="Helical" evidence="6">
    <location>
        <begin position="478"/>
        <end position="503"/>
    </location>
</feature>
<accession>U2KW61</accession>
<evidence type="ECO:0000313" key="7">
    <source>
        <dbReference type="EMBL" id="ERJ96522.1"/>
    </source>
</evidence>
<feature type="transmembrane region" description="Helical" evidence="6">
    <location>
        <begin position="350"/>
        <end position="369"/>
    </location>
</feature>
<dbReference type="PATRIC" id="fig|411473.3.peg.930"/>
<feature type="transmembrane region" description="Helical" evidence="6">
    <location>
        <begin position="120"/>
        <end position="140"/>
    </location>
</feature>
<evidence type="ECO:0000256" key="4">
    <source>
        <dbReference type="ARBA" id="ARBA00022989"/>
    </source>
</evidence>
<dbReference type="GO" id="GO:0015297">
    <property type="term" value="F:antiporter activity"/>
    <property type="evidence" value="ECO:0007669"/>
    <property type="project" value="InterPro"/>
</dbReference>
<dbReference type="AlphaFoldDB" id="U2KW61"/>
<feature type="transmembrane region" description="Helical" evidence="6">
    <location>
        <begin position="160"/>
        <end position="177"/>
    </location>
</feature>
<evidence type="ECO:0000256" key="3">
    <source>
        <dbReference type="ARBA" id="ARBA00022692"/>
    </source>
</evidence>
<dbReference type="STRING" id="411473.RUMCAL_01127"/>